<dbReference type="EMBL" id="JADNRY010000003">
    <property type="protein sequence ID" value="KAF9077715.1"/>
    <property type="molecule type" value="Genomic_DNA"/>
</dbReference>
<feature type="compositionally biased region" description="Polar residues" evidence="5">
    <location>
        <begin position="855"/>
        <end position="881"/>
    </location>
</feature>
<feature type="region of interest" description="Disordered" evidence="5">
    <location>
        <begin position="852"/>
        <end position="883"/>
    </location>
</feature>
<evidence type="ECO:0000313" key="8">
    <source>
        <dbReference type="Proteomes" id="UP000772434"/>
    </source>
</evidence>
<dbReference type="PANTHER" id="PTHR11361">
    <property type="entry name" value="DNA MISMATCH REPAIR PROTEIN MUTS FAMILY MEMBER"/>
    <property type="match status" value="1"/>
</dbReference>
<evidence type="ECO:0000256" key="4">
    <source>
        <dbReference type="ARBA" id="ARBA00023125"/>
    </source>
</evidence>
<feature type="compositionally biased region" description="Basic residues" evidence="5">
    <location>
        <begin position="8"/>
        <end position="17"/>
    </location>
</feature>
<gene>
    <name evidence="7" type="ORF">BDP27DRAFT_1379473</name>
</gene>
<dbReference type="SUPFAM" id="SSF48334">
    <property type="entry name" value="DNA repair protein MutS, domain III"/>
    <property type="match status" value="1"/>
</dbReference>
<proteinExistence type="inferred from homology"/>
<dbReference type="Gene3D" id="1.10.1420.10">
    <property type="match status" value="1"/>
</dbReference>
<keyword evidence="8" id="KW-1185">Reference proteome</keyword>
<comment type="similarity">
    <text evidence="1">Belongs to the DNA mismatch repair MutS family.</text>
</comment>
<accession>A0A9P5UEX1</accession>
<evidence type="ECO:0000259" key="6">
    <source>
        <dbReference type="PROSITE" id="PS00486"/>
    </source>
</evidence>
<reference evidence="7" key="1">
    <citation type="submission" date="2020-11" db="EMBL/GenBank/DDBJ databases">
        <authorList>
            <consortium name="DOE Joint Genome Institute"/>
            <person name="Ahrendt S."/>
            <person name="Riley R."/>
            <person name="Andreopoulos W."/>
            <person name="Labutti K."/>
            <person name="Pangilinan J."/>
            <person name="Ruiz-Duenas F.J."/>
            <person name="Barrasa J.M."/>
            <person name="Sanchez-Garcia M."/>
            <person name="Camarero S."/>
            <person name="Miyauchi S."/>
            <person name="Serrano A."/>
            <person name="Linde D."/>
            <person name="Babiker R."/>
            <person name="Drula E."/>
            <person name="Ayuso-Fernandez I."/>
            <person name="Pacheco R."/>
            <person name="Padilla G."/>
            <person name="Ferreira P."/>
            <person name="Barriuso J."/>
            <person name="Kellner H."/>
            <person name="Castanera R."/>
            <person name="Alfaro M."/>
            <person name="Ramirez L."/>
            <person name="Pisabarro A.G."/>
            <person name="Kuo A."/>
            <person name="Tritt A."/>
            <person name="Lipzen A."/>
            <person name="He G."/>
            <person name="Yan M."/>
            <person name="Ng V."/>
            <person name="Cullen D."/>
            <person name="Martin F."/>
            <person name="Rosso M.-N."/>
            <person name="Henrissat B."/>
            <person name="Hibbett D."/>
            <person name="Martinez A.T."/>
            <person name="Grigoriev I.V."/>
        </authorList>
    </citation>
    <scope>NUCLEOTIDE SEQUENCE</scope>
    <source>
        <strain evidence="7">AH 40177</strain>
    </source>
</reference>
<dbReference type="OrthoDB" id="29596at2759"/>
<dbReference type="InterPro" id="IPR011184">
    <property type="entry name" value="DNA_mismatch_repair_Msh2"/>
</dbReference>
<evidence type="ECO:0000313" key="7">
    <source>
        <dbReference type="EMBL" id="KAF9077715.1"/>
    </source>
</evidence>
<keyword evidence="2" id="KW-0547">Nucleotide-binding</keyword>
<dbReference type="Proteomes" id="UP000772434">
    <property type="component" value="Unassembled WGS sequence"/>
</dbReference>
<evidence type="ECO:0000256" key="5">
    <source>
        <dbReference type="SAM" id="MobiDB-lite"/>
    </source>
</evidence>
<protein>
    <submittedName>
        <fullName evidence="7">DNA mismatch repair protein MutS</fullName>
    </submittedName>
</protein>
<keyword evidence="3" id="KW-0067">ATP-binding</keyword>
<feature type="compositionally biased region" description="Polar residues" evidence="5">
    <location>
        <begin position="18"/>
        <end position="33"/>
    </location>
</feature>
<dbReference type="AlphaFoldDB" id="A0A9P5UEX1"/>
<dbReference type="GO" id="GO:0006298">
    <property type="term" value="P:mismatch repair"/>
    <property type="evidence" value="ECO:0007669"/>
    <property type="project" value="InterPro"/>
</dbReference>
<sequence length="992" mass="109911">MAGFSNRGRGHNRKRKLSQPTHNTPSSTPGHGSQSDEEDPPAVRKKVRWEASQRSNTEVSMEDGMADGEENDNGSSEETETTETDSLKICLTAWCQNRRVGMAYYDPIKCMIYVLEDTEETSHFDLTRMVLEQASPDVVLTSSRSDDAFMDTVREFMESSGGVFQIRPNKEFSPGKGRDRLMSLHLLMDLPQEGNLDSSVVSSDDGSSISVSRNAYDFMMTRKGAMNDPTTKRWNASIRLANFGSMECSPLCISSVGALLDHLVRERAINDFADEGIHGLEIRDIECLALNEVMQINADALCSLQVFANENHASMHSNKTKEGLSLAGILNVTKTALGKNLMRSWLLRPSLSLSVINARHNAVACFLRAENVTTSNTLNGHLKGIRNIPRILGVLRSGKAKAPEWQGLVKFTVLCAMLKEALTELHEASGIDIVQKLLSALDISCFRQIGTRINDTASIDWEQSAEARRVCIRPHIDEELDNRKHVYHGIDTVLSKVAERISQDVPSNYAPSLNIVYFPQLGFLICVPMQDEWRNEAGVQVIDGWSFQVTTLLSSPISFADLSHVYFKSQEMHDMDFHIGDLHSLIVDREIEIAQALLEEILVHDAAMSHACDVCAELDCLLAFADVSRSYDYRRPQMVEDNIIDIVQGRHPLQEMVVDTFVPNDARITGGDGRFSMFANASDTDTEFEENSLKLWNSVLLCTGANACGKVALIQYMAQLGRDTSDFDSFVPAESATLGVVDKIFTRISTRESVSKIQSAFMIDLNQVSLALRNCTSRSLILLDEFGKGTLPTDGAGLLCGVIKHLLARGSSCPKVLVATHFHDVFRKEILDPETVPITFLHMQVMFTSRDRSQEASGGSSDHVSSRGLSTPSIARPNSGTEEGFGSREEITYLYRVMEGLSLDSHAAICAELFGIPLRLVQRAQYVSQLLSAHEIGRLLDESISEKETLELQESETICRKFLAWNLAESGVDVKKKLGEVLGKEGEDSEDT</sequence>
<dbReference type="SUPFAM" id="SSF52540">
    <property type="entry name" value="P-loop containing nucleoside triphosphate hydrolases"/>
    <property type="match status" value="1"/>
</dbReference>
<keyword evidence="4" id="KW-0238">DNA-binding</keyword>
<organism evidence="7 8">
    <name type="scientific">Rhodocollybia butyracea</name>
    <dbReference type="NCBI Taxonomy" id="206335"/>
    <lineage>
        <taxon>Eukaryota</taxon>
        <taxon>Fungi</taxon>
        <taxon>Dikarya</taxon>
        <taxon>Basidiomycota</taxon>
        <taxon>Agaricomycotina</taxon>
        <taxon>Agaricomycetes</taxon>
        <taxon>Agaricomycetidae</taxon>
        <taxon>Agaricales</taxon>
        <taxon>Marasmiineae</taxon>
        <taxon>Omphalotaceae</taxon>
        <taxon>Rhodocollybia</taxon>
    </lineage>
</organism>
<dbReference type="InterPro" id="IPR007696">
    <property type="entry name" value="DNA_mismatch_repair_MutS_core"/>
</dbReference>
<name>A0A9P5UEX1_9AGAR</name>
<dbReference type="SMART" id="SM00533">
    <property type="entry name" value="MUTSd"/>
    <property type="match status" value="1"/>
</dbReference>
<dbReference type="PANTHER" id="PTHR11361:SF20">
    <property type="entry name" value="MUTS PROTEIN HOMOLOG 5"/>
    <property type="match status" value="1"/>
</dbReference>
<dbReference type="SMART" id="SM00534">
    <property type="entry name" value="MUTSac"/>
    <property type="match status" value="1"/>
</dbReference>
<dbReference type="GO" id="GO:0005524">
    <property type="term" value="F:ATP binding"/>
    <property type="evidence" value="ECO:0007669"/>
    <property type="project" value="UniProtKB-KW"/>
</dbReference>
<dbReference type="GO" id="GO:0005634">
    <property type="term" value="C:nucleus"/>
    <property type="evidence" value="ECO:0007669"/>
    <property type="project" value="TreeGrafter"/>
</dbReference>
<dbReference type="InterPro" id="IPR045076">
    <property type="entry name" value="MutS"/>
</dbReference>
<dbReference type="Pfam" id="PF05192">
    <property type="entry name" value="MutS_III"/>
    <property type="match status" value="1"/>
</dbReference>
<evidence type="ECO:0000256" key="3">
    <source>
        <dbReference type="ARBA" id="ARBA00022840"/>
    </source>
</evidence>
<dbReference type="GO" id="GO:0051026">
    <property type="term" value="P:chiasma assembly"/>
    <property type="evidence" value="ECO:0007669"/>
    <property type="project" value="TreeGrafter"/>
</dbReference>
<feature type="region of interest" description="Disordered" evidence="5">
    <location>
        <begin position="1"/>
        <end position="83"/>
    </location>
</feature>
<dbReference type="InterPro" id="IPR036187">
    <property type="entry name" value="DNA_mismatch_repair_MutS_sf"/>
</dbReference>
<dbReference type="Pfam" id="PF00488">
    <property type="entry name" value="MutS_V"/>
    <property type="match status" value="1"/>
</dbReference>
<evidence type="ECO:0000256" key="2">
    <source>
        <dbReference type="ARBA" id="ARBA00022741"/>
    </source>
</evidence>
<evidence type="ECO:0000256" key="1">
    <source>
        <dbReference type="ARBA" id="ARBA00006271"/>
    </source>
</evidence>
<dbReference type="PROSITE" id="PS00486">
    <property type="entry name" value="DNA_MISMATCH_REPAIR_2"/>
    <property type="match status" value="1"/>
</dbReference>
<comment type="caution">
    <text evidence="7">The sequence shown here is derived from an EMBL/GenBank/DDBJ whole genome shotgun (WGS) entry which is preliminary data.</text>
</comment>
<dbReference type="InterPro" id="IPR027417">
    <property type="entry name" value="P-loop_NTPase"/>
</dbReference>
<dbReference type="GO" id="GO:0140664">
    <property type="term" value="F:ATP-dependent DNA damage sensor activity"/>
    <property type="evidence" value="ECO:0007669"/>
    <property type="project" value="InterPro"/>
</dbReference>
<dbReference type="GO" id="GO:0030983">
    <property type="term" value="F:mismatched DNA binding"/>
    <property type="evidence" value="ECO:0007669"/>
    <property type="project" value="InterPro"/>
</dbReference>
<dbReference type="InterPro" id="IPR000432">
    <property type="entry name" value="DNA_mismatch_repair_MutS_C"/>
</dbReference>
<dbReference type="Gene3D" id="3.40.50.300">
    <property type="entry name" value="P-loop containing nucleotide triphosphate hydrolases"/>
    <property type="match status" value="1"/>
</dbReference>
<dbReference type="CDD" id="cd03281">
    <property type="entry name" value="ABC_MSH5_euk"/>
    <property type="match status" value="1"/>
</dbReference>
<dbReference type="PIRSF" id="PIRSF005813">
    <property type="entry name" value="MSH2"/>
    <property type="match status" value="1"/>
</dbReference>
<feature type="compositionally biased region" description="Acidic residues" evidence="5">
    <location>
        <begin position="60"/>
        <end position="83"/>
    </location>
</feature>
<feature type="domain" description="DNA mismatch repair proteins mutS family" evidence="6">
    <location>
        <begin position="779"/>
        <end position="795"/>
    </location>
</feature>